<feature type="compositionally biased region" description="Polar residues" evidence="8">
    <location>
        <begin position="1028"/>
        <end position="1051"/>
    </location>
</feature>
<keyword evidence="6" id="KW-0206">Cytoskeleton</keyword>
<dbReference type="GO" id="GO:0005819">
    <property type="term" value="C:spindle"/>
    <property type="evidence" value="ECO:0007669"/>
    <property type="project" value="UniProtKB-SubCell"/>
</dbReference>
<feature type="compositionally biased region" description="Basic and acidic residues" evidence="8">
    <location>
        <begin position="795"/>
        <end position="805"/>
    </location>
</feature>
<evidence type="ECO:0000259" key="9">
    <source>
        <dbReference type="Pfam" id="PF03941"/>
    </source>
</evidence>
<feature type="compositionally biased region" description="Basic and acidic residues" evidence="8">
    <location>
        <begin position="210"/>
        <end position="224"/>
    </location>
</feature>
<feature type="compositionally biased region" description="Basic and acidic residues" evidence="8">
    <location>
        <begin position="775"/>
        <end position="786"/>
    </location>
</feature>
<dbReference type="EMBL" id="ML220118">
    <property type="protein sequence ID" value="TGZ81735.1"/>
    <property type="molecule type" value="Genomic_DNA"/>
</dbReference>
<feature type="region of interest" description="Disordered" evidence="8">
    <location>
        <begin position="491"/>
        <end position="516"/>
    </location>
</feature>
<evidence type="ECO:0000256" key="3">
    <source>
        <dbReference type="ARBA" id="ARBA00010042"/>
    </source>
</evidence>
<evidence type="ECO:0000256" key="7">
    <source>
        <dbReference type="ARBA" id="ARBA00023242"/>
    </source>
</evidence>
<keyword evidence="11" id="KW-1185">Reference proteome</keyword>
<comment type="subcellular location">
    <subcellularLocation>
        <location evidence="2">Cytoplasm</location>
        <location evidence="2">Cytoskeleton</location>
        <location evidence="2">Spindle</location>
    </subcellularLocation>
    <subcellularLocation>
        <location evidence="1">Nucleus</location>
    </subcellularLocation>
</comment>
<dbReference type="InParanoid" id="A0A4V6RHF6"/>
<dbReference type="OrthoDB" id="6123at2759"/>
<feature type="compositionally biased region" description="Acidic residues" evidence="8">
    <location>
        <begin position="225"/>
        <end position="234"/>
    </location>
</feature>
<sequence length="1446" mass="163299">MASAHPISGTAQVGSLAWISNERMTIEQLEAQELEEFAFAARNDLEWLNEHMADIFEHNTIDMAELMKTPGKLRGKTPRTIRKRPDTEREALADIFAANYAEVPVRQPSPPPKSPTKAMPPPPIPSSPPKMPSDRGYHNEVVEEPTHSKSFADSGFFSASQPNSQMDIPERRNTRGRPRSSSVSQAYVDAKTTPHVRESIARRTRSSGFAKEKEKEQEAVHVPEPEPEPMEVEEGVSTVDDAAQEHAAMEPPDSRRQSPIKPSSSPKKSTPSQRRSGRIAARGSFGQVQPKGSTPAKESTSKIYTREYQSPARKPIPEPFQVADIQESELEPTQKDTDDEKLSSSRSPTPDVDIVRQSSMNFAPLPAREPLTSKRPVTGRDSHLENMRQPNPARASWMNKKSNGKSLGGSARPIIPLNNNDNEMAVNEKMSGDDGSSCRQDSHADDEILVHETKETMKVPTKTGDEEDSVDEFRRQTKAITQRLIDRIQKMGARSKSAASADEDPRYPSLGGVEMDIDPESLVTAPMKTPIESTRTVYEPTTQPPTTTHYERKDIVEHRPVSPRTRAEELARANDPYARGNSPAMRPSPLRGENGPNYASVPSRDAIQSPNYGTPSRRHQDPAISPDSSPFKNTPSSPLKNNAPVYEIQRHSPEASASPPKKLFPAEDVYSQSKGPMATYIAKAQQLLARSGGTANDTRPSAASPVYDDDNVFRSEAPQKVYHYERPEKPTSRTLYGEPVYPSLEKAASMEYEDEIRPSRSGSFKEASRSRTSRLKLDEMDYERPPTRLTRGSRSRSEDVDDHRIPPTRQSPSKSRRDEEAAQLERERREQEQLLREQELLRKVQEAERRIAEMEEEKKRQAQAAAEERRRLQLQREAEEEERRRLQLQQEAEEEERRRQEEEELQRQREEEEEALQRVAAEAEAQAAYEMELERAESTRSRMGSVDPERPQSRIQKGSIRFRPSENKPPIRSKSQTKMRPAPVTIKIGTTSQMDQRRKEATLGTTTGPSVAALKSAFEPPPNRPDSRNTLQNQSSAGSIRSVTSQSNKVKSLQAAANARQREQEERERRELQRKDSERRRLEKKKQEEEQRKRELEEQRKLEEQRRQQQQRPRTATGTAPKTLNRVPQVHNLRQPSEELQSSQPSQQSSKYGKLAYAKGGSIKRVMPIDSEDAQSSRAVPGRPGFPAFQQDGTKKRRTNDFEDVEQYQPPPPSHKPPIRSSHVKNQLAQRTMPTHGYKSVNALSASQTIKAVGSTTSSGPSRQIPHVDGVKYTTDKIHFAGESHPQTERPLREPRPGPAAPSAQFKTPATSKSGKYKSKSKTPAESPLYPNPDEVELPAIMTDSEDEDEEYKNLPRWVESPYLREMLERQQDMDPAEIFGEVKPPDMEAMFKGNLDQRRVERLRVRTSSAHWGGPDGLTQEEMLRDLEERRKLHAQGHWTYPSGL</sequence>
<protein>
    <recommendedName>
        <fullName evidence="9">Inner centromere protein ARK-binding domain-containing protein</fullName>
    </recommendedName>
</protein>
<evidence type="ECO:0000256" key="8">
    <source>
        <dbReference type="SAM" id="MobiDB-lite"/>
    </source>
</evidence>
<feature type="compositionally biased region" description="Low complexity" evidence="8">
    <location>
        <begin position="257"/>
        <end position="274"/>
    </location>
</feature>
<dbReference type="PANTHER" id="PTHR13142">
    <property type="entry name" value="INNER CENTROMERE PROTEIN"/>
    <property type="match status" value="1"/>
</dbReference>
<dbReference type="GO" id="GO:0007059">
    <property type="term" value="P:chromosome segregation"/>
    <property type="evidence" value="ECO:0007669"/>
    <property type="project" value="UniProtKB-KW"/>
</dbReference>
<keyword evidence="4" id="KW-0963">Cytoplasm</keyword>
<feature type="region of interest" description="Disordered" evidence="8">
    <location>
        <begin position="1251"/>
        <end position="1338"/>
    </location>
</feature>
<feature type="compositionally biased region" description="Polar residues" evidence="8">
    <location>
        <begin position="626"/>
        <end position="640"/>
    </location>
</feature>
<feature type="compositionally biased region" description="Basic and acidic residues" evidence="8">
    <location>
        <begin position="440"/>
        <end position="457"/>
    </location>
</feature>
<name>A0A4V6RHF6_9PEZI</name>
<dbReference type="Pfam" id="PF03941">
    <property type="entry name" value="INCENP_ARK-bind"/>
    <property type="match status" value="1"/>
</dbReference>
<feature type="compositionally biased region" description="Polar residues" evidence="8">
    <location>
        <begin position="1113"/>
        <end position="1122"/>
    </location>
</feature>
<feature type="compositionally biased region" description="Basic and acidic residues" evidence="8">
    <location>
        <begin position="1060"/>
        <end position="1107"/>
    </location>
</feature>
<feature type="compositionally biased region" description="Polar residues" evidence="8">
    <location>
        <begin position="1251"/>
        <end position="1262"/>
    </location>
</feature>
<feature type="compositionally biased region" description="Basic and acidic residues" evidence="8">
    <location>
        <begin position="132"/>
        <end position="147"/>
    </location>
</feature>
<dbReference type="PANTHER" id="PTHR13142:SF1">
    <property type="entry name" value="INNER CENTROMERE PROTEIN"/>
    <property type="match status" value="1"/>
</dbReference>
<comment type="similarity">
    <text evidence="3">Belongs to the INCENP family.</text>
</comment>
<feature type="compositionally biased region" description="Polar residues" evidence="8">
    <location>
        <begin position="531"/>
        <end position="548"/>
    </location>
</feature>
<feature type="compositionally biased region" description="Polar residues" evidence="8">
    <location>
        <begin position="157"/>
        <end position="166"/>
    </location>
</feature>
<feature type="compositionally biased region" description="Polar residues" evidence="8">
    <location>
        <begin position="1224"/>
        <end position="1233"/>
    </location>
</feature>
<gene>
    <name evidence="10" type="ORF">EX30DRAFT_254574</name>
</gene>
<dbReference type="Proteomes" id="UP000298138">
    <property type="component" value="Unassembled WGS sequence"/>
</dbReference>
<dbReference type="STRING" id="341454.A0A4V6RHF6"/>
<evidence type="ECO:0000256" key="2">
    <source>
        <dbReference type="ARBA" id="ARBA00004186"/>
    </source>
</evidence>
<proteinExistence type="inferred from homology"/>
<feature type="compositionally biased region" description="Basic and acidic residues" evidence="8">
    <location>
        <begin position="243"/>
        <end position="256"/>
    </location>
</feature>
<keyword evidence="5" id="KW-0159">Chromosome partition</keyword>
<dbReference type="GO" id="GO:0005634">
    <property type="term" value="C:nucleus"/>
    <property type="evidence" value="ECO:0007669"/>
    <property type="project" value="UniProtKB-SubCell"/>
</dbReference>
<feature type="compositionally biased region" description="Basic and acidic residues" evidence="8">
    <location>
        <begin position="1274"/>
        <end position="1296"/>
    </location>
</feature>
<evidence type="ECO:0000256" key="1">
    <source>
        <dbReference type="ARBA" id="ARBA00004123"/>
    </source>
</evidence>
<feature type="compositionally biased region" description="Basic and acidic residues" evidence="8">
    <location>
        <begin position="549"/>
        <end position="572"/>
    </location>
</feature>
<dbReference type="InterPro" id="IPR005635">
    <property type="entry name" value="Inner_centromere_prot_ARK-bd"/>
</dbReference>
<feature type="compositionally biased region" description="Polar residues" evidence="8">
    <location>
        <begin position="286"/>
        <end position="303"/>
    </location>
</feature>
<organism evidence="10 11">
    <name type="scientific">Ascodesmis nigricans</name>
    <dbReference type="NCBI Taxonomy" id="341454"/>
    <lineage>
        <taxon>Eukaryota</taxon>
        <taxon>Fungi</taxon>
        <taxon>Dikarya</taxon>
        <taxon>Ascomycota</taxon>
        <taxon>Pezizomycotina</taxon>
        <taxon>Pezizomycetes</taxon>
        <taxon>Pezizales</taxon>
        <taxon>Ascodesmidaceae</taxon>
        <taxon>Ascodesmis</taxon>
    </lineage>
</organism>
<evidence type="ECO:0000256" key="5">
    <source>
        <dbReference type="ARBA" id="ARBA00022829"/>
    </source>
</evidence>
<feature type="compositionally biased region" description="Basic and acidic residues" evidence="8">
    <location>
        <begin position="895"/>
        <end position="910"/>
    </location>
</feature>
<keyword evidence="7" id="KW-0539">Nucleus</keyword>
<evidence type="ECO:0000256" key="4">
    <source>
        <dbReference type="ARBA" id="ARBA00022490"/>
    </source>
</evidence>
<feature type="compositionally biased region" description="Low complexity" evidence="8">
    <location>
        <begin position="917"/>
        <end position="930"/>
    </location>
</feature>
<evidence type="ECO:0000313" key="11">
    <source>
        <dbReference type="Proteomes" id="UP000298138"/>
    </source>
</evidence>
<accession>A0A4V6RHF6</accession>
<feature type="region of interest" description="Disordered" evidence="8">
    <location>
        <begin position="102"/>
        <end position="474"/>
    </location>
</feature>
<feature type="compositionally biased region" description="Basic and acidic residues" evidence="8">
    <location>
        <begin position="722"/>
        <end position="731"/>
    </location>
</feature>
<reference evidence="10 11" key="1">
    <citation type="submission" date="2019-04" db="EMBL/GenBank/DDBJ databases">
        <title>Comparative genomics and transcriptomics to analyze fruiting body development in filamentous ascomycetes.</title>
        <authorList>
            <consortium name="DOE Joint Genome Institute"/>
            <person name="Lutkenhaus R."/>
            <person name="Traeger S."/>
            <person name="Breuer J."/>
            <person name="Kuo A."/>
            <person name="Lipzen A."/>
            <person name="Pangilinan J."/>
            <person name="Dilworth D."/>
            <person name="Sandor L."/>
            <person name="Poggeler S."/>
            <person name="Barry K."/>
            <person name="Grigoriev I.V."/>
            <person name="Nowrousian M."/>
        </authorList>
    </citation>
    <scope>NUCLEOTIDE SEQUENCE [LARGE SCALE GENOMIC DNA]</scope>
    <source>
        <strain evidence="10 11">CBS 389.68</strain>
    </source>
</reference>
<feature type="compositionally biased region" description="Basic and acidic residues" evidence="8">
    <location>
        <begin position="815"/>
        <end position="885"/>
    </location>
</feature>
<evidence type="ECO:0000313" key="10">
    <source>
        <dbReference type="EMBL" id="TGZ81735.1"/>
    </source>
</evidence>
<feature type="region of interest" description="Disordered" evidence="8">
    <location>
        <begin position="690"/>
        <end position="1235"/>
    </location>
</feature>
<feature type="compositionally biased region" description="Basic and acidic residues" evidence="8">
    <location>
        <begin position="332"/>
        <end position="343"/>
    </location>
</feature>
<feature type="domain" description="Inner centromere protein ARK-binding" evidence="9">
    <location>
        <begin position="1341"/>
        <end position="1392"/>
    </location>
</feature>
<feature type="region of interest" description="Disordered" evidence="8">
    <location>
        <begin position="528"/>
        <end position="669"/>
    </location>
</feature>
<feature type="compositionally biased region" description="Pro residues" evidence="8">
    <location>
        <begin position="107"/>
        <end position="131"/>
    </location>
</feature>
<feature type="compositionally biased region" description="Low complexity" evidence="8">
    <location>
        <begin position="1138"/>
        <end position="1150"/>
    </location>
</feature>
<evidence type="ECO:0000256" key="6">
    <source>
        <dbReference type="ARBA" id="ARBA00023212"/>
    </source>
</evidence>